<dbReference type="AlphaFoldDB" id="A0A1J9PBG5"/>
<dbReference type="STRING" id="1447872.A0A1J9PBG5"/>
<gene>
    <name evidence="3" type="ORF">AJ78_06230</name>
</gene>
<name>A0A1J9PBG5_9EURO</name>
<feature type="compositionally biased region" description="Basic and acidic residues" evidence="1">
    <location>
        <begin position="235"/>
        <end position="244"/>
    </location>
</feature>
<feature type="compositionally biased region" description="Acidic residues" evidence="1">
    <location>
        <begin position="211"/>
        <end position="229"/>
    </location>
</feature>
<dbReference type="VEuPathDB" id="FungiDB:AJ78_06230"/>
<feature type="compositionally biased region" description="Acidic residues" evidence="1">
    <location>
        <begin position="175"/>
        <end position="190"/>
    </location>
</feature>
<feature type="compositionally biased region" description="Polar residues" evidence="1">
    <location>
        <begin position="1"/>
        <end position="18"/>
    </location>
</feature>
<dbReference type="Proteomes" id="UP000182235">
    <property type="component" value="Unassembled WGS sequence"/>
</dbReference>
<dbReference type="Pfam" id="PF10544">
    <property type="entry name" value="T5orf172"/>
    <property type="match status" value="1"/>
</dbReference>
<feature type="compositionally biased region" description="Acidic residues" evidence="1">
    <location>
        <begin position="245"/>
        <end position="254"/>
    </location>
</feature>
<feature type="domain" description="Bacteriophage T5 Orf172 DNA-binding" evidence="2">
    <location>
        <begin position="399"/>
        <end position="498"/>
    </location>
</feature>
<evidence type="ECO:0000313" key="4">
    <source>
        <dbReference type="Proteomes" id="UP000182235"/>
    </source>
</evidence>
<feature type="region of interest" description="Disordered" evidence="1">
    <location>
        <begin position="1"/>
        <end position="279"/>
    </location>
</feature>
<feature type="compositionally biased region" description="Polar residues" evidence="1">
    <location>
        <begin position="267"/>
        <end position="279"/>
    </location>
</feature>
<sequence>MARKSTGGSNSMSPSGKSPGTPRKRTPRRKDTDPDYYDPSYSRRAGSLPQTPSRSVNGGKSPDGSVAGFTPRRSPRIAALPRRNYAEYSSESDSDDSRPNHCETDNAQEVEALIDGDCNPEEDPSNHNLKNPKPNHIAADNAQEDETLINDDCAPEDDPSNPNLKDSRPNHIEIENEQEDETLIDDDCTPEDGPSNSNLKNPKPNHIEADNAQEDETLIDDDCAPEDDPSNPNLKDSRPNHIEIDNEQEDETLINDDCAPEHDSSKHCSLNSRSPQSKILSGEEDEAFMAGKFGRAEISHDTLSPPTSRRRNLPAATTARNPWLTVPASVPRPRSSAGRQQRSTETYEEVVRQERRTRSLGSEKLIFRPYKPRKLTITEINTRVLKKLSYQLDKPHKLGHVYLHKHEELEYIKVGSTEEPVDRVGQHQKCNFRTKDRTMNVLPTRGFRLLENLIFDELINQRRKFECDACIGDSGGPTTHQEIFEITWDELLIVARRWYNWLQEANPYDEEGYLRLIWFHKAHKLMGSDHPFSLPRRAMPTSEGQREVGIPVTPWATFTELRVEQREIDEFDPWSCAMCTDYATGKWPKKKKDETRRTRPPKNSV</sequence>
<dbReference type="InterPro" id="IPR018306">
    <property type="entry name" value="Phage_T5_Orf172_DNA-bd"/>
</dbReference>
<feature type="compositionally biased region" description="Low complexity" evidence="1">
    <location>
        <begin position="194"/>
        <end position="204"/>
    </location>
</feature>
<feature type="compositionally biased region" description="Basic and acidic residues" evidence="1">
    <location>
        <begin position="165"/>
        <end position="174"/>
    </location>
</feature>
<keyword evidence="4" id="KW-1185">Reference proteome</keyword>
<proteinExistence type="predicted"/>
<dbReference type="EMBL" id="LGRN01000313">
    <property type="protein sequence ID" value="OJD13306.1"/>
    <property type="molecule type" value="Genomic_DNA"/>
</dbReference>
<feature type="compositionally biased region" description="Acidic residues" evidence="1">
    <location>
        <begin position="106"/>
        <end position="123"/>
    </location>
</feature>
<organism evidence="3 4">
    <name type="scientific">Emergomyces pasteurianus Ep9510</name>
    <dbReference type="NCBI Taxonomy" id="1447872"/>
    <lineage>
        <taxon>Eukaryota</taxon>
        <taxon>Fungi</taxon>
        <taxon>Dikarya</taxon>
        <taxon>Ascomycota</taxon>
        <taxon>Pezizomycotina</taxon>
        <taxon>Eurotiomycetes</taxon>
        <taxon>Eurotiomycetidae</taxon>
        <taxon>Onygenales</taxon>
        <taxon>Ajellomycetaceae</taxon>
        <taxon>Emergomyces</taxon>
    </lineage>
</organism>
<reference evidence="3 4" key="1">
    <citation type="submission" date="2015-07" db="EMBL/GenBank/DDBJ databases">
        <title>Emmonsia species relationships and genome sequence.</title>
        <authorList>
            <consortium name="The Broad Institute Genomics Platform"/>
            <person name="Cuomo C.A."/>
            <person name="Munoz J.F."/>
            <person name="Imamovic A."/>
            <person name="Priest M.E."/>
            <person name="Young S."/>
            <person name="Clay O.K."/>
            <person name="McEwen J.G."/>
        </authorList>
    </citation>
    <scope>NUCLEOTIDE SEQUENCE [LARGE SCALE GENOMIC DNA]</scope>
    <source>
        <strain evidence="3 4">UAMH 9510</strain>
    </source>
</reference>
<protein>
    <recommendedName>
        <fullName evidence="2">Bacteriophage T5 Orf172 DNA-binding domain-containing protein</fullName>
    </recommendedName>
</protein>
<evidence type="ECO:0000313" key="3">
    <source>
        <dbReference type="EMBL" id="OJD13306.1"/>
    </source>
</evidence>
<evidence type="ECO:0000259" key="2">
    <source>
        <dbReference type="Pfam" id="PF10544"/>
    </source>
</evidence>
<accession>A0A1J9PBG5</accession>
<comment type="caution">
    <text evidence="3">The sequence shown here is derived from an EMBL/GenBank/DDBJ whole genome shotgun (WGS) entry which is preliminary data.</text>
</comment>
<feature type="compositionally biased region" description="Acidic residues" evidence="1">
    <location>
        <begin position="142"/>
        <end position="159"/>
    </location>
</feature>
<feature type="compositionally biased region" description="Basic and acidic residues" evidence="1">
    <location>
        <begin position="95"/>
        <end position="104"/>
    </location>
</feature>
<feature type="compositionally biased region" description="Polar residues" evidence="1">
    <location>
        <begin position="48"/>
        <end position="58"/>
    </location>
</feature>
<feature type="region of interest" description="Disordered" evidence="1">
    <location>
        <begin position="325"/>
        <end position="354"/>
    </location>
</feature>
<evidence type="ECO:0000256" key="1">
    <source>
        <dbReference type="SAM" id="MobiDB-lite"/>
    </source>
</evidence>